<dbReference type="EMBL" id="KN847318">
    <property type="protein sequence ID" value="KIW58800.1"/>
    <property type="molecule type" value="Genomic_DNA"/>
</dbReference>
<evidence type="ECO:0000256" key="1">
    <source>
        <dbReference type="SAM" id="MobiDB-lite"/>
    </source>
</evidence>
<dbReference type="RefSeq" id="XP_013319384.1">
    <property type="nucleotide sequence ID" value="XM_013463930.1"/>
</dbReference>
<protein>
    <submittedName>
        <fullName evidence="2">Uncharacterized protein</fullName>
    </submittedName>
</protein>
<feature type="compositionally biased region" description="Basic residues" evidence="1">
    <location>
        <begin position="278"/>
        <end position="295"/>
    </location>
</feature>
<dbReference type="GeneID" id="25325205"/>
<evidence type="ECO:0000313" key="2">
    <source>
        <dbReference type="EMBL" id="KIW58800.1"/>
    </source>
</evidence>
<dbReference type="HOGENOM" id="CLU_880091_0_0_1"/>
<gene>
    <name evidence="2" type="ORF">PV05_03297</name>
</gene>
<name>A0A0D2EVK8_9EURO</name>
<proteinExistence type="predicted"/>
<evidence type="ECO:0000313" key="3">
    <source>
        <dbReference type="Proteomes" id="UP000054342"/>
    </source>
</evidence>
<keyword evidence="3" id="KW-1185">Reference proteome</keyword>
<organism evidence="2 3">
    <name type="scientific">Exophiala xenobiotica</name>
    <dbReference type="NCBI Taxonomy" id="348802"/>
    <lineage>
        <taxon>Eukaryota</taxon>
        <taxon>Fungi</taxon>
        <taxon>Dikarya</taxon>
        <taxon>Ascomycota</taxon>
        <taxon>Pezizomycotina</taxon>
        <taxon>Eurotiomycetes</taxon>
        <taxon>Chaetothyriomycetidae</taxon>
        <taxon>Chaetothyriales</taxon>
        <taxon>Herpotrichiellaceae</taxon>
        <taxon>Exophiala</taxon>
    </lineage>
</organism>
<accession>A0A0D2EVK8</accession>
<reference evidence="2 3" key="1">
    <citation type="submission" date="2015-01" db="EMBL/GenBank/DDBJ databases">
        <title>The Genome Sequence of Exophiala xenobiotica CBS118157.</title>
        <authorList>
            <consortium name="The Broad Institute Genomics Platform"/>
            <person name="Cuomo C."/>
            <person name="de Hoog S."/>
            <person name="Gorbushina A."/>
            <person name="Stielow B."/>
            <person name="Teixiera M."/>
            <person name="Abouelleil A."/>
            <person name="Chapman S.B."/>
            <person name="Priest M."/>
            <person name="Young S.K."/>
            <person name="Wortman J."/>
            <person name="Nusbaum C."/>
            <person name="Birren B."/>
        </authorList>
    </citation>
    <scope>NUCLEOTIDE SEQUENCE [LARGE SCALE GENOMIC DNA]</scope>
    <source>
        <strain evidence="2 3">CBS 118157</strain>
    </source>
</reference>
<feature type="region of interest" description="Disordered" evidence="1">
    <location>
        <begin position="222"/>
        <end position="316"/>
    </location>
</feature>
<dbReference type="Proteomes" id="UP000054342">
    <property type="component" value="Unassembled WGS sequence"/>
</dbReference>
<dbReference type="AlphaFoldDB" id="A0A0D2EVK8"/>
<sequence length="316" mass="36726">MSENMDANDAWLRDTDDAIDWLCRELSDWLAEFQHRPEVLVTLAVAMDGPQESSDQDTPFKHFAEALAKFLKKGYRDPRFIFSVLLHLQGRRLRSKRAGMWTTARSPRPTYTFESSRPPTPTYSPCQVEDINQWQQRCEEGQAPGYTQEDGSISHTEVSFSIPEHILRMREEEKRLQEEEKHKREQKILREQAEFREQEKLREPERLQELARLEERLKRLESQERSVLPADEPVLATAEHALERPARPRRRQQPRQSGTCPADHSSKMNGLRPTHSSKVTKTKAPHQVKRARRQRAGQTTHPPRQPACDAGVGSRQ</sequence>